<reference evidence="2" key="2">
    <citation type="submission" date="2022-01" db="EMBL/GenBank/DDBJ databases">
        <authorList>
            <person name="Yamashiro T."/>
            <person name="Shiraishi A."/>
            <person name="Satake H."/>
            <person name="Nakayama K."/>
        </authorList>
    </citation>
    <scope>NUCLEOTIDE SEQUENCE</scope>
</reference>
<keyword evidence="1" id="KW-1133">Transmembrane helix</keyword>
<organism evidence="2 3">
    <name type="scientific">Tanacetum coccineum</name>
    <dbReference type="NCBI Taxonomy" id="301880"/>
    <lineage>
        <taxon>Eukaryota</taxon>
        <taxon>Viridiplantae</taxon>
        <taxon>Streptophyta</taxon>
        <taxon>Embryophyta</taxon>
        <taxon>Tracheophyta</taxon>
        <taxon>Spermatophyta</taxon>
        <taxon>Magnoliopsida</taxon>
        <taxon>eudicotyledons</taxon>
        <taxon>Gunneridae</taxon>
        <taxon>Pentapetalae</taxon>
        <taxon>asterids</taxon>
        <taxon>campanulids</taxon>
        <taxon>Asterales</taxon>
        <taxon>Asteraceae</taxon>
        <taxon>Asteroideae</taxon>
        <taxon>Anthemideae</taxon>
        <taxon>Anthemidinae</taxon>
        <taxon>Tanacetum</taxon>
    </lineage>
</organism>
<proteinExistence type="predicted"/>
<evidence type="ECO:0000256" key="1">
    <source>
        <dbReference type="SAM" id="Phobius"/>
    </source>
</evidence>
<keyword evidence="1" id="KW-0812">Transmembrane</keyword>
<protein>
    <submittedName>
        <fullName evidence="2">Uncharacterized protein</fullName>
    </submittedName>
</protein>
<keyword evidence="3" id="KW-1185">Reference proteome</keyword>
<feature type="transmembrane region" description="Helical" evidence="1">
    <location>
        <begin position="50"/>
        <end position="68"/>
    </location>
</feature>
<reference evidence="2" key="1">
    <citation type="journal article" date="2022" name="Int. J. Mol. Sci.">
        <title>Draft Genome of Tanacetum Coccineum: Genomic Comparison of Closely Related Tanacetum-Family Plants.</title>
        <authorList>
            <person name="Yamashiro T."/>
            <person name="Shiraishi A."/>
            <person name="Nakayama K."/>
            <person name="Satake H."/>
        </authorList>
    </citation>
    <scope>NUCLEOTIDE SEQUENCE</scope>
</reference>
<dbReference type="EMBL" id="BQNB010013031">
    <property type="protein sequence ID" value="GJT10996.1"/>
    <property type="molecule type" value="Genomic_DNA"/>
</dbReference>
<evidence type="ECO:0000313" key="3">
    <source>
        <dbReference type="Proteomes" id="UP001151760"/>
    </source>
</evidence>
<accession>A0ABQ5BBU1</accession>
<dbReference type="Proteomes" id="UP001151760">
    <property type="component" value="Unassembled WGS sequence"/>
</dbReference>
<evidence type="ECO:0000313" key="2">
    <source>
        <dbReference type="EMBL" id="GJT10996.1"/>
    </source>
</evidence>
<keyword evidence="1" id="KW-0472">Membrane</keyword>
<gene>
    <name evidence="2" type="ORF">Tco_0858038</name>
</gene>
<name>A0ABQ5BBU1_9ASTR</name>
<comment type="caution">
    <text evidence="2">The sequence shown here is derived from an EMBL/GenBank/DDBJ whole genome shotgun (WGS) entry which is preliminary data.</text>
</comment>
<sequence>MTDFSVKYVGRRLDQEESLLHGIGLFGMECIQPVLHDIFLFLQPMAKQRTTISVLGRLLLAATTYYVWLERNNRIFKKVKRTLEEIIDVIMVTVCLKLLTFRFKSTNMVNKLLSRWKMPTSFRLYGGHISSL</sequence>